<protein>
    <submittedName>
        <fullName evidence="1">Uncharacterized protein</fullName>
    </submittedName>
</protein>
<proteinExistence type="predicted"/>
<dbReference type="EMBL" id="LN899822">
    <property type="protein sequence ID" value="CUV64178.1"/>
    <property type="molecule type" value="Genomic_DNA"/>
</dbReference>
<dbReference type="EMBL" id="LN899825">
    <property type="protein sequence ID" value="CUV36802.1"/>
    <property type="molecule type" value="Genomic_DNA"/>
</dbReference>
<evidence type="ECO:0000313" key="3">
    <source>
        <dbReference type="EMBL" id="CUV40626.1"/>
    </source>
</evidence>
<evidence type="ECO:0000313" key="1">
    <source>
        <dbReference type="EMBL" id="CUV22915.1"/>
    </source>
</evidence>
<reference evidence="1" key="1">
    <citation type="submission" date="2015-10" db="EMBL/GenBank/DDBJ databases">
        <authorList>
            <person name="Gilbert D.G."/>
        </authorList>
    </citation>
    <scope>NUCLEOTIDE SEQUENCE</scope>
    <source>
        <strain evidence="1">Phyl III-seqv23</strain>
    </source>
</reference>
<accession>A0A0S4UL16</accession>
<evidence type="ECO:0000313" key="4">
    <source>
        <dbReference type="EMBL" id="CUV64178.1"/>
    </source>
</evidence>
<name>A0A0S4UL16_RALSL</name>
<sequence length="31" mass="3554">MKTTHEASNHLYVPEPVWEFGSRVGQSQIQP</sequence>
<evidence type="ECO:0000313" key="2">
    <source>
        <dbReference type="EMBL" id="CUV36802.1"/>
    </source>
</evidence>
<gene>
    <name evidence="4" type="ORF">RD1301_v1_5150004</name>
    <name evidence="1" type="ORF">RUN1744_v1_280014</name>
    <name evidence="2" type="ORF">TD1301_v1_2430007</name>
    <name evidence="3" type="ORF">TF3108_v1_530007</name>
</gene>
<dbReference type="EMBL" id="LN899826">
    <property type="protein sequence ID" value="CUV40626.1"/>
    <property type="molecule type" value="Genomic_DNA"/>
</dbReference>
<dbReference type="EMBL" id="LN899823">
    <property type="protein sequence ID" value="CUV22915.1"/>
    <property type="molecule type" value="Genomic_DNA"/>
</dbReference>
<dbReference type="AlphaFoldDB" id="A0A0S4UL16"/>
<organism evidence="1">
    <name type="scientific">Ralstonia solanacearum</name>
    <name type="common">Pseudomonas solanacearum</name>
    <dbReference type="NCBI Taxonomy" id="305"/>
    <lineage>
        <taxon>Bacteria</taxon>
        <taxon>Pseudomonadati</taxon>
        <taxon>Pseudomonadota</taxon>
        <taxon>Betaproteobacteria</taxon>
        <taxon>Burkholderiales</taxon>
        <taxon>Burkholderiaceae</taxon>
        <taxon>Ralstonia</taxon>
        <taxon>Ralstonia solanacearum species complex</taxon>
    </lineage>
</organism>